<dbReference type="Proteomes" id="UP000027222">
    <property type="component" value="Unassembled WGS sequence"/>
</dbReference>
<reference evidence="3" key="1">
    <citation type="journal article" date="2014" name="Proc. Natl. Acad. Sci. U.S.A.">
        <title>Extensive sampling of basidiomycete genomes demonstrates inadequacy of the white-rot/brown-rot paradigm for wood decay fungi.</title>
        <authorList>
            <person name="Riley R."/>
            <person name="Salamov A.A."/>
            <person name="Brown D.W."/>
            <person name="Nagy L.G."/>
            <person name="Floudas D."/>
            <person name="Held B.W."/>
            <person name="Levasseur A."/>
            <person name="Lombard V."/>
            <person name="Morin E."/>
            <person name="Otillar R."/>
            <person name="Lindquist E.A."/>
            <person name="Sun H."/>
            <person name="LaButti K.M."/>
            <person name="Schmutz J."/>
            <person name="Jabbour D."/>
            <person name="Luo H."/>
            <person name="Baker S.E."/>
            <person name="Pisabarro A.G."/>
            <person name="Walton J.D."/>
            <person name="Blanchette R.A."/>
            <person name="Henrissat B."/>
            <person name="Martin F."/>
            <person name="Cullen D."/>
            <person name="Hibbett D.S."/>
            <person name="Grigoriev I.V."/>
        </authorList>
    </citation>
    <scope>NUCLEOTIDE SEQUENCE [LARGE SCALE GENOMIC DNA]</scope>
    <source>
        <strain evidence="3">CBS 339.88</strain>
    </source>
</reference>
<dbReference type="HOGENOM" id="CLU_003953_5_2_1"/>
<gene>
    <name evidence="2" type="ORF">GALMADRAFT_92808</name>
</gene>
<feature type="domain" description="Heterokaryon incompatibility" evidence="1">
    <location>
        <begin position="130"/>
        <end position="283"/>
    </location>
</feature>
<dbReference type="InterPro" id="IPR010730">
    <property type="entry name" value="HET"/>
</dbReference>
<evidence type="ECO:0000313" key="3">
    <source>
        <dbReference type="Proteomes" id="UP000027222"/>
    </source>
</evidence>
<dbReference type="STRING" id="685588.A0A067TB40"/>
<keyword evidence="3" id="KW-1185">Reference proteome</keyword>
<evidence type="ECO:0000313" key="2">
    <source>
        <dbReference type="EMBL" id="KDR80415.1"/>
    </source>
</evidence>
<protein>
    <recommendedName>
        <fullName evidence="1">Heterokaryon incompatibility domain-containing protein</fullName>
    </recommendedName>
</protein>
<dbReference type="Pfam" id="PF06985">
    <property type="entry name" value="HET"/>
    <property type="match status" value="1"/>
</dbReference>
<name>A0A067TB40_GALM3</name>
<dbReference type="PANTHER" id="PTHR33112">
    <property type="entry name" value="DOMAIN PROTEIN, PUTATIVE-RELATED"/>
    <property type="match status" value="1"/>
</dbReference>
<dbReference type="AlphaFoldDB" id="A0A067TB40"/>
<organism evidence="2 3">
    <name type="scientific">Galerina marginata (strain CBS 339.88)</name>
    <dbReference type="NCBI Taxonomy" id="685588"/>
    <lineage>
        <taxon>Eukaryota</taxon>
        <taxon>Fungi</taxon>
        <taxon>Dikarya</taxon>
        <taxon>Basidiomycota</taxon>
        <taxon>Agaricomycotina</taxon>
        <taxon>Agaricomycetes</taxon>
        <taxon>Agaricomycetidae</taxon>
        <taxon>Agaricales</taxon>
        <taxon>Agaricineae</taxon>
        <taxon>Strophariaceae</taxon>
        <taxon>Galerina</taxon>
    </lineage>
</organism>
<accession>A0A067TB40</accession>
<proteinExistence type="predicted"/>
<dbReference type="OrthoDB" id="2958217at2759"/>
<dbReference type="PANTHER" id="PTHR33112:SF12">
    <property type="entry name" value="HETEROKARYON INCOMPATIBILITY DOMAIN-CONTAINING PROTEIN"/>
    <property type="match status" value="1"/>
</dbReference>
<dbReference type="EMBL" id="KL142372">
    <property type="protein sequence ID" value="KDR80415.1"/>
    <property type="molecule type" value="Genomic_DNA"/>
</dbReference>
<evidence type="ECO:0000259" key="1">
    <source>
        <dbReference type="Pfam" id="PF06985"/>
    </source>
</evidence>
<sequence>MSWATDGPCQDPDQPWNHIPQIRVLRLYARTESGGLVDPKKLNILPEITLLANDAPTPSKSYFARLINDQIDFSMVRNWLAMCHAGHGNFCNQSKMLDYEIIDPAAEIPSLRLIDVVDNCIVPAPHHCKYVGLSYLWGNVDLSSLLMLLKANLDQLEKPGSFLRKELYEKIPLTVRDAIQVVRELHLRYLWVDSLCVIQDDDTESKSDAISTMDLVYGSAYLTIVAATGSNAHAGLPGVHPGTRGITQSIEEIAPGFRLAFKTKSENYIRSSAYHSRGWTFQEQLFAKRRLTFIGGQIEYSCLRAGSGWREDVFFEDQHSKDQGASGRRDKNPNDIKEFEGLISTYSGLSLAFRADLYKAFAGMTRYFKINLQVNLCHGIPDKFFDWFLLWKSLEFQTRRNDAPSWSWSGWNGACSGGIWDWYGRNVEHIRCALRKRTWIIWYKRNAHDSVECIRIWSAKADTASPSRGVRNFYGGHVQHRFPFDCTQTAPTLRKLVGAPTYIRDTFNPTPGSGFLQFWTVSVKFKLAEANSQHEGFIPVNGHTRLGIFGKKDREVGIIFINPAWCKNNVPQVHEFILICEGRDKRVEDGCSPDKERGWRYMVMLIEWHGDCQWAERVAVGWIKKQHLNRSLKCGPVWKEIVLG</sequence>